<evidence type="ECO:0000313" key="3">
    <source>
        <dbReference type="Proteomes" id="UP001378592"/>
    </source>
</evidence>
<keyword evidence="3" id="KW-1185">Reference proteome</keyword>
<dbReference type="Gene3D" id="1.20.5.1200">
    <property type="entry name" value="Alpha-tocopherol transfer"/>
    <property type="match status" value="1"/>
</dbReference>
<dbReference type="Pfam" id="PF00650">
    <property type="entry name" value="CRAL_TRIO"/>
    <property type="match status" value="1"/>
</dbReference>
<dbReference type="AlphaFoldDB" id="A0AAN9VML2"/>
<dbReference type="EMBL" id="JAZDUA010000110">
    <property type="protein sequence ID" value="KAK7867790.1"/>
    <property type="molecule type" value="Genomic_DNA"/>
</dbReference>
<dbReference type="InterPro" id="IPR001251">
    <property type="entry name" value="CRAL-TRIO_dom"/>
</dbReference>
<dbReference type="InterPro" id="IPR036273">
    <property type="entry name" value="CRAL/TRIO_N_dom_sf"/>
</dbReference>
<dbReference type="Proteomes" id="UP001378592">
    <property type="component" value="Unassembled WGS sequence"/>
</dbReference>
<dbReference type="PRINTS" id="PR00180">
    <property type="entry name" value="CRETINALDHBP"/>
</dbReference>
<dbReference type="PROSITE" id="PS50191">
    <property type="entry name" value="CRAL_TRIO"/>
    <property type="match status" value="1"/>
</dbReference>
<dbReference type="Gene3D" id="1.10.8.20">
    <property type="entry name" value="N-terminal domain of phosphatidylinositol transfer protein sec14p"/>
    <property type="match status" value="1"/>
</dbReference>
<dbReference type="GO" id="GO:1902936">
    <property type="term" value="F:phosphatidylinositol bisphosphate binding"/>
    <property type="evidence" value="ECO:0007669"/>
    <property type="project" value="TreeGrafter"/>
</dbReference>
<dbReference type="SUPFAM" id="SSF46938">
    <property type="entry name" value="CRAL/TRIO N-terminal domain"/>
    <property type="match status" value="1"/>
</dbReference>
<dbReference type="Gene3D" id="3.40.525.10">
    <property type="entry name" value="CRAL-TRIO lipid binding domain"/>
    <property type="match status" value="1"/>
</dbReference>
<reference evidence="2 3" key="1">
    <citation type="submission" date="2024-03" db="EMBL/GenBank/DDBJ databases">
        <title>The genome assembly and annotation of the cricket Gryllus longicercus Weissman &amp; Gray.</title>
        <authorList>
            <person name="Szrajer S."/>
            <person name="Gray D."/>
            <person name="Ylla G."/>
        </authorList>
    </citation>
    <scope>NUCLEOTIDE SEQUENCE [LARGE SCALE GENOMIC DNA]</scope>
    <source>
        <strain evidence="2">DAG 2021-001</strain>
        <tissue evidence="2">Whole body minus gut</tissue>
    </source>
</reference>
<dbReference type="PANTHER" id="PTHR10174">
    <property type="entry name" value="ALPHA-TOCOPHEROL TRANSFER PROTEIN-RELATED"/>
    <property type="match status" value="1"/>
</dbReference>
<accession>A0AAN9VML2</accession>
<comment type="caution">
    <text evidence="2">The sequence shown here is derived from an EMBL/GenBank/DDBJ whole genome shotgun (WGS) entry which is preliminary data.</text>
</comment>
<organism evidence="2 3">
    <name type="scientific">Gryllus longicercus</name>
    <dbReference type="NCBI Taxonomy" id="2509291"/>
    <lineage>
        <taxon>Eukaryota</taxon>
        <taxon>Metazoa</taxon>
        <taxon>Ecdysozoa</taxon>
        <taxon>Arthropoda</taxon>
        <taxon>Hexapoda</taxon>
        <taxon>Insecta</taxon>
        <taxon>Pterygota</taxon>
        <taxon>Neoptera</taxon>
        <taxon>Polyneoptera</taxon>
        <taxon>Orthoptera</taxon>
        <taxon>Ensifera</taxon>
        <taxon>Gryllidea</taxon>
        <taxon>Grylloidea</taxon>
        <taxon>Gryllidae</taxon>
        <taxon>Gryllinae</taxon>
        <taxon>Gryllus</taxon>
    </lineage>
</organism>
<dbReference type="SUPFAM" id="SSF52087">
    <property type="entry name" value="CRAL/TRIO domain"/>
    <property type="match status" value="1"/>
</dbReference>
<dbReference type="GO" id="GO:0016020">
    <property type="term" value="C:membrane"/>
    <property type="evidence" value="ECO:0007669"/>
    <property type="project" value="TreeGrafter"/>
</dbReference>
<evidence type="ECO:0000259" key="1">
    <source>
        <dbReference type="PROSITE" id="PS50191"/>
    </source>
</evidence>
<gene>
    <name evidence="2" type="ORF">R5R35_001207</name>
</gene>
<dbReference type="PANTHER" id="PTHR10174:SF231">
    <property type="entry name" value="CLAVESIN-2-LIKE PROTEIN"/>
    <property type="match status" value="1"/>
</dbReference>
<proteinExistence type="predicted"/>
<sequence>MTFAAAVPIKAVSVDFRACPPADNCLLSVSHDVLTGSDRSAVNLVRCVKKGEFSTIRDYLVKDDIMAEYCEYEWGLRRQEIDITCKNSEKKTCDKKQAVIAVQQLIPSRPEIDFLRTDEDFILRFLHARKCGVQESFDLLANYYSYRKRNKDLFLHFNANEIGIRNALKDGFPGVLPERDRKGRCVLVIFTANWDHCSYSLMSIYRALLLTLERLIEKPRNQLNGFVFIVDWSEFSFRQSSNLNPRVLKLMIEGLQDCFPARFKGIHFINQPWYVEAALTVIRPFLKEKTKEKIYLHGNNLSTLHDYVTKDILPAELGGEGPSYNPVQWADKLLEIEQTLGAEVGKGLETPDSKSESMRKSETFPVHCSKKLDGSNGYETSEVYEC</sequence>
<feature type="domain" description="CRAL-TRIO" evidence="1">
    <location>
        <begin position="164"/>
        <end position="325"/>
    </location>
</feature>
<dbReference type="SMART" id="SM00516">
    <property type="entry name" value="SEC14"/>
    <property type="match status" value="1"/>
</dbReference>
<evidence type="ECO:0000313" key="2">
    <source>
        <dbReference type="EMBL" id="KAK7867790.1"/>
    </source>
</evidence>
<protein>
    <recommendedName>
        <fullName evidence="1">CRAL-TRIO domain-containing protein</fullName>
    </recommendedName>
</protein>
<dbReference type="InterPro" id="IPR036865">
    <property type="entry name" value="CRAL-TRIO_dom_sf"/>
</dbReference>
<dbReference type="CDD" id="cd00170">
    <property type="entry name" value="SEC14"/>
    <property type="match status" value="1"/>
</dbReference>
<name>A0AAN9VML2_9ORTH</name>